<keyword evidence="1" id="KW-0560">Oxidoreductase</keyword>
<dbReference type="PROSITE" id="PS00671">
    <property type="entry name" value="D_2_HYDROXYACID_DH_3"/>
    <property type="match status" value="2"/>
</dbReference>
<evidence type="ECO:0000256" key="2">
    <source>
        <dbReference type="ARBA" id="ARBA00073306"/>
    </source>
</evidence>
<dbReference type="OrthoDB" id="298012at2759"/>
<feature type="domain" description="D-isomer specific 2-hydroxyacid dehydrogenase catalytic" evidence="3">
    <location>
        <begin position="257"/>
        <end position="566"/>
    </location>
</feature>
<reference evidence="5 6" key="1">
    <citation type="journal article" date="2013" name="Genome Biol.">
        <title>Draft genome of the mountain pine beetle, Dendroctonus ponderosae Hopkins, a major forest pest.</title>
        <authorList>
            <person name="Keeling C.I."/>
            <person name="Yuen M.M."/>
            <person name="Liao N.Y."/>
            <person name="Docking T.R."/>
            <person name="Chan S.K."/>
            <person name="Taylor G.A."/>
            <person name="Palmquist D.L."/>
            <person name="Jackman S.D."/>
            <person name="Nguyen A."/>
            <person name="Li M."/>
            <person name="Henderson H."/>
            <person name="Janes J.K."/>
            <person name="Zhao Y."/>
            <person name="Pandoh P."/>
            <person name="Moore R."/>
            <person name="Sperling F.A."/>
            <person name="Huber D.P."/>
            <person name="Birol I."/>
            <person name="Jones S.J."/>
            <person name="Bohlmann J."/>
        </authorList>
    </citation>
    <scope>NUCLEOTIDE SEQUENCE</scope>
</reference>
<dbReference type="STRING" id="77166.U4U406"/>
<dbReference type="GO" id="GO:0030267">
    <property type="term" value="F:glyoxylate reductase (NADPH) activity"/>
    <property type="evidence" value="ECO:0007669"/>
    <property type="project" value="TreeGrafter"/>
</dbReference>
<proteinExistence type="predicted"/>
<feature type="domain" description="D-isomer specific 2-hydroxyacid dehydrogenase NAD-binding" evidence="4">
    <location>
        <begin position="38"/>
        <end position="215"/>
    </location>
</feature>
<dbReference type="InterPro" id="IPR006140">
    <property type="entry name" value="D-isomer_DH_NAD-bd"/>
</dbReference>
<dbReference type="Proteomes" id="UP000030742">
    <property type="component" value="Unassembled WGS sequence"/>
</dbReference>
<dbReference type="Gene3D" id="3.40.50.720">
    <property type="entry name" value="NAD(P)-binding Rossmann-like Domain"/>
    <property type="match status" value="4"/>
</dbReference>
<feature type="domain" description="D-isomer specific 2-hydroxyacid dehydrogenase catalytic" evidence="3">
    <location>
        <begin position="1"/>
        <end position="246"/>
    </location>
</feature>
<dbReference type="InterPro" id="IPR036291">
    <property type="entry name" value="NAD(P)-bd_dom_sf"/>
</dbReference>
<dbReference type="Pfam" id="PF02826">
    <property type="entry name" value="2-Hacid_dh_C"/>
    <property type="match status" value="2"/>
</dbReference>
<dbReference type="SUPFAM" id="SSF51735">
    <property type="entry name" value="NAD(P)-binding Rossmann-fold domains"/>
    <property type="match status" value="2"/>
</dbReference>
<name>U4U406_DENPD</name>
<sequence>MSAGYNHVDLQEVKAKGIKIGNTPVVLNNAVADKAVLLALGAAQRVTEGRWHIERGTWNSFFDAQWMLGQDISGSTVGIIGFGGIGQAIARRLKAFDICKLLYTGHKEKPEAQQLGATFVDQDTLVKNSDFIFLAAPLSEETREMCNEDFFCKMKKTGVLINISRGQLVDQPALIKALKNGEIFAAGLDVTTPEPLNTDSELLKLPNVFLTPHLGSATKKTRNAMAELAAKNILLGLADQPLLSPVIFESTMARFKVLITNPTLPEIAHNLLKEKCDVIISPGFDKASIISVISGVDALLWSGGVPLDKQVLDAAGPRVKVIGLMSSGYNHVDLQEVKAKGIKIGNTPVVHNNAVADKALLLALGAAQRVTEGRWHIERGTWNSFFDTQWMLGQDISGSTVGIIGFGGIGHAIARRLKAFDISKLLYTGHKEKPEAQQLGATFVDQDTLVKNSDFIFLAAPLSEETREMCNEDFFCKMKKTGVLINISRGQVVDQPALIKALKNGEIFAAGLDVMTPEPLNTDSELLNLPNVFLSPHLGSATKKTLNAMAELAAKNILLGLADQPLLCPVIL</sequence>
<dbReference type="GO" id="GO:0051287">
    <property type="term" value="F:NAD binding"/>
    <property type="evidence" value="ECO:0007669"/>
    <property type="project" value="InterPro"/>
</dbReference>
<dbReference type="InterPro" id="IPR050223">
    <property type="entry name" value="D-isomer_2-hydroxyacid_DH"/>
</dbReference>
<organism evidence="5 6">
    <name type="scientific">Dendroctonus ponderosae</name>
    <name type="common">Mountain pine beetle</name>
    <dbReference type="NCBI Taxonomy" id="77166"/>
    <lineage>
        <taxon>Eukaryota</taxon>
        <taxon>Metazoa</taxon>
        <taxon>Ecdysozoa</taxon>
        <taxon>Arthropoda</taxon>
        <taxon>Hexapoda</taxon>
        <taxon>Insecta</taxon>
        <taxon>Pterygota</taxon>
        <taxon>Neoptera</taxon>
        <taxon>Endopterygota</taxon>
        <taxon>Coleoptera</taxon>
        <taxon>Polyphaga</taxon>
        <taxon>Cucujiformia</taxon>
        <taxon>Curculionidae</taxon>
        <taxon>Scolytinae</taxon>
        <taxon>Dendroctonus</taxon>
    </lineage>
</organism>
<protein>
    <recommendedName>
        <fullName evidence="2">Glyoxylate reductase/hydroxypyruvate reductase</fullName>
    </recommendedName>
</protein>
<evidence type="ECO:0000313" key="6">
    <source>
        <dbReference type="Proteomes" id="UP000030742"/>
    </source>
</evidence>
<dbReference type="AlphaFoldDB" id="U4U406"/>
<dbReference type="Pfam" id="PF00389">
    <property type="entry name" value="2-Hacid_dh"/>
    <property type="match status" value="2"/>
</dbReference>
<dbReference type="SUPFAM" id="SSF52283">
    <property type="entry name" value="Formate/glycerate dehydrogenase catalytic domain-like"/>
    <property type="match status" value="1"/>
</dbReference>
<dbReference type="FunFam" id="3.40.50.720:FF:000026">
    <property type="entry name" value="Glyoxylate/hydroxypyruvate reductase B"/>
    <property type="match status" value="2"/>
</dbReference>
<feature type="domain" description="D-isomer specific 2-hydroxyacid dehydrogenase NAD-binding" evidence="4">
    <location>
        <begin position="362"/>
        <end position="539"/>
    </location>
</feature>
<dbReference type="InterPro" id="IPR006139">
    <property type="entry name" value="D-isomer_2_OHA_DH_cat_dom"/>
</dbReference>
<dbReference type="InterPro" id="IPR029753">
    <property type="entry name" value="D-isomer_DH_CS"/>
</dbReference>
<dbReference type="PANTHER" id="PTHR10996">
    <property type="entry name" value="2-HYDROXYACID DEHYDROGENASE-RELATED"/>
    <property type="match status" value="1"/>
</dbReference>
<dbReference type="EMBL" id="KB631617">
    <property type="protein sequence ID" value="ERL84710.1"/>
    <property type="molecule type" value="Genomic_DNA"/>
</dbReference>
<dbReference type="GO" id="GO:0008465">
    <property type="term" value="F:hydroxypyruvate reductase (NADH) activity"/>
    <property type="evidence" value="ECO:0007669"/>
    <property type="project" value="TreeGrafter"/>
</dbReference>
<gene>
    <name evidence="5" type="ORF">D910_02135</name>
</gene>
<accession>U4U406</accession>
<evidence type="ECO:0000259" key="4">
    <source>
        <dbReference type="Pfam" id="PF02826"/>
    </source>
</evidence>
<evidence type="ECO:0000256" key="1">
    <source>
        <dbReference type="ARBA" id="ARBA00023002"/>
    </source>
</evidence>
<evidence type="ECO:0000313" key="5">
    <source>
        <dbReference type="EMBL" id="ERL84710.1"/>
    </source>
</evidence>
<dbReference type="GO" id="GO:0005829">
    <property type="term" value="C:cytosol"/>
    <property type="evidence" value="ECO:0007669"/>
    <property type="project" value="TreeGrafter"/>
</dbReference>
<dbReference type="PANTHER" id="PTHR10996:SF119">
    <property type="entry name" value="FI03731P-RELATED"/>
    <property type="match status" value="1"/>
</dbReference>
<evidence type="ECO:0000259" key="3">
    <source>
        <dbReference type="Pfam" id="PF00389"/>
    </source>
</evidence>